<dbReference type="PROSITE" id="PS51257">
    <property type="entry name" value="PROKAR_LIPOPROTEIN"/>
    <property type="match status" value="1"/>
</dbReference>
<evidence type="ECO:0000256" key="1">
    <source>
        <dbReference type="SAM" id="SignalP"/>
    </source>
</evidence>
<feature type="chain" id="PRO_5042857686" evidence="1">
    <location>
        <begin position="23"/>
        <end position="83"/>
    </location>
</feature>
<dbReference type="AlphaFoldDB" id="A0AAN6NKV0"/>
<accession>A0AAN6NKV0</accession>
<protein>
    <submittedName>
        <fullName evidence="2">Uncharacterized protein</fullName>
    </submittedName>
</protein>
<reference evidence="2" key="1">
    <citation type="journal article" date="2023" name="Mol. Phylogenet. Evol.">
        <title>Genome-scale phylogeny and comparative genomics of the fungal order Sordariales.</title>
        <authorList>
            <person name="Hensen N."/>
            <person name="Bonometti L."/>
            <person name="Westerberg I."/>
            <person name="Brannstrom I.O."/>
            <person name="Guillou S."/>
            <person name="Cros-Aarteil S."/>
            <person name="Calhoun S."/>
            <person name="Haridas S."/>
            <person name="Kuo A."/>
            <person name="Mondo S."/>
            <person name="Pangilinan J."/>
            <person name="Riley R."/>
            <person name="LaButti K."/>
            <person name="Andreopoulos B."/>
            <person name="Lipzen A."/>
            <person name="Chen C."/>
            <person name="Yan M."/>
            <person name="Daum C."/>
            <person name="Ng V."/>
            <person name="Clum A."/>
            <person name="Steindorff A."/>
            <person name="Ohm R.A."/>
            <person name="Martin F."/>
            <person name="Silar P."/>
            <person name="Natvig D.O."/>
            <person name="Lalanne C."/>
            <person name="Gautier V."/>
            <person name="Ament-Velasquez S.L."/>
            <person name="Kruys A."/>
            <person name="Hutchinson M.I."/>
            <person name="Powell A.J."/>
            <person name="Barry K."/>
            <person name="Miller A.N."/>
            <person name="Grigoriev I.V."/>
            <person name="Debuchy R."/>
            <person name="Gladieux P."/>
            <person name="Hiltunen Thoren M."/>
            <person name="Johannesson H."/>
        </authorList>
    </citation>
    <scope>NUCLEOTIDE SEQUENCE</scope>
    <source>
        <strain evidence="2">CBS 626.80</strain>
    </source>
</reference>
<evidence type="ECO:0000313" key="3">
    <source>
        <dbReference type="Proteomes" id="UP001303222"/>
    </source>
</evidence>
<gene>
    <name evidence="2" type="ORF">QBC32DRAFT_353554</name>
</gene>
<feature type="signal peptide" evidence="1">
    <location>
        <begin position="1"/>
        <end position="22"/>
    </location>
</feature>
<keyword evidence="3" id="KW-1185">Reference proteome</keyword>
<sequence>MSIKSTTRIFLLFFPWVGWVGGACEILKSPALVVLVHIKREANRRAAKAMENTISTVVTTATMTTDEVSGLIGICLGGYITKK</sequence>
<name>A0AAN6NKV0_9PEZI</name>
<proteinExistence type="predicted"/>
<dbReference type="EMBL" id="MU859322">
    <property type="protein sequence ID" value="KAK3947701.1"/>
    <property type="molecule type" value="Genomic_DNA"/>
</dbReference>
<keyword evidence="1" id="KW-0732">Signal</keyword>
<dbReference type="Proteomes" id="UP001303222">
    <property type="component" value="Unassembled WGS sequence"/>
</dbReference>
<organism evidence="2 3">
    <name type="scientific">Pseudoneurospora amorphoporcata</name>
    <dbReference type="NCBI Taxonomy" id="241081"/>
    <lineage>
        <taxon>Eukaryota</taxon>
        <taxon>Fungi</taxon>
        <taxon>Dikarya</taxon>
        <taxon>Ascomycota</taxon>
        <taxon>Pezizomycotina</taxon>
        <taxon>Sordariomycetes</taxon>
        <taxon>Sordariomycetidae</taxon>
        <taxon>Sordariales</taxon>
        <taxon>Sordariaceae</taxon>
        <taxon>Pseudoneurospora</taxon>
    </lineage>
</organism>
<reference evidence="2" key="2">
    <citation type="submission" date="2023-06" db="EMBL/GenBank/DDBJ databases">
        <authorList>
            <consortium name="Lawrence Berkeley National Laboratory"/>
            <person name="Mondo S.J."/>
            <person name="Hensen N."/>
            <person name="Bonometti L."/>
            <person name="Westerberg I."/>
            <person name="Brannstrom I.O."/>
            <person name="Guillou S."/>
            <person name="Cros-Aarteil S."/>
            <person name="Calhoun S."/>
            <person name="Haridas S."/>
            <person name="Kuo A."/>
            <person name="Pangilinan J."/>
            <person name="Riley R."/>
            <person name="Labutti K."/>
            <person name="Andreopoulos B."/>
            <person name="Lipzen A."/>
            <person name="Chen C."/>
            <person name="Yanf M."/>
            <person name="Daum C."/>
            <person name="Ng V."/>
            <person name="Clum A."/>
            <person name="Steindorff A."/>
            <person name="Ohm R."/>
            <person name="Martin F."/>
            <person name="Silar P."/>
            <person name="Natvig D."/>
            <person name="Lalanne C."/>
            <person name="Gautier V."/>
            <person name="Ament-Velasquez S.L."/>
            <person name="Kruys A."/>
            <person name="Hutchinson M.I."/>
            <person name="Powell A.J."/>
            <person name="Barry K."/>
            <person name="Miller A.N."/>
            <person name="Grigoriev I.V."/>
            <person name="Debuchy R."/>
            <person name="Gladieux P."/>
            <person name="Thoren M.H."/>
            <person name="Johannesson H."/>
        </authorList>
    </citation>
    <scope>NUCLEOTIDE SEQUENCE</scope>
    <source>
        <strain evidence="2">CBS 626.80</strain>
    </source>
</reference>
<comment type="caution">
    <text evidence="2">The sequence shown here is derived from an EMBL/GenBank/DDBJ whole genome shotgun (WGS) entry which is preliminary data.</text>
</comment>
<evidence type="ECO:0000313" key="2">
    <source>
        <dbReference type="EMBL" id="KAK3947701.1"/>
    </source>
</evidence>